<accession>A0A5S5DYC8</accession>
<evidence type="ECO:0000313" key="2">
    <source>
        <dbReference type="Proteomes" id="UP000323136"/>
    </source>
</evidence>
<dbReference type="AlphaFoldDB" id="A0A5S5DYC8"/>
<dbReference type="RefSeq" id="WP_148868321.1">
    <property type="nucleotide sequence ID" value="NZ_VNIA01000001.1"/>
</dbReference>
<dbReference type="EMBL" id="VNIA01000001">
    <property type="protein sequence ID" value="TYP99609.1"/>
    <property type="molecule type" value="Genomic_DNA"/>
</dbReference>
<dbReference type="OrthoDB" id="1354274at2"/>
<name>A0A5S5DYC8_9FLAO</name>
<gene>
    <name evidence="1" type="ORF">C7447_101209</name>
</gene>
<reference evidence="1 2" key="1">
    <citation type="submission" date="2019-07" db="EMBL/GenBank/DDBJ databases">
        <title>Genomic Encyclopedia of Type Strains, Phase IV (KMG-IV): sequencing the most valuable type-strain genomes for metagenomic binning, comparative biology and taxonomic classification.</title>
        <authorList>
            <person name="Goeker M."/>
        </authorList>
    </citation>
    <scope>NUCLEOTIDE SEQUENCE [LARGE SCALE GENOMIC DNA]</scope>
    <source>
        <strain evidence="1 2">DSM 18961</strain>
    </source>
</reference>
<keyword evidence="2" id="KW-1185">Reference proteome</keyword>
<sequence>MEDIFKIYDNKIGISFQWKDVQSKLTQVIFRDTGFHLSVEEIELFIEKIMDAKMQKTCFKCEAGEYCKSILLQTPSNKVSMAVSLVELGQIEDLLKGTLFQLRMNNYLNDICKN</sequence>
<organism evidence="1 2">
    <name type="scientific">Tenacibaculum adriaticum</name>
    <dbReference type="NCBI Taxonomy" id="413713"/>
    <lineage>
        <taxon>Bacteria</taxon>
        <taxon>Pseudomonadati</taxon>
        <taxon>Bacteroidota</taxon>
        <taxon>Flavobacteriia</taxon>
        <taxon>Flavobacteriales</taxon>
        <taxon>Flavobacteriaceae</taxon>
        <taxon>Tenacibaculum</taxon>
    </lineage>
</organism>
<comment type="caution">
    <text evidence="1">The sequence shown here is derived from an EMBL/GenBank/DDBJ whole genome shotgun (WGS) entry which is preliminary data.</text>
</comment>
<dbReference type="Proteomes" id="UP000323136">
    <property type="component" value="Unassembled WGS sequence"/>
</dbReference>
<evidence type="ECO:0000313" key="1">
    <source>
        <dbReference type="EMBL" id="TYP99609.1"/>
    </source>
</evidence>
<proteinExistence type="predicted"/>
<protein>
    <submittedName>
        <fullName evidence="1">Uncharacterized protein</fullName>
    </submittedName>
</protein>